<dbReference type="PANTHER" id="PTHR36305:SF1">
    <property type="entry name" value="PHOSPHATIDYLGLYCEROPHOSPHATASE A"/>
    <property type="match status" value="1"/>
</dbReference>
<dbReference type="InterPro" id="IPR007686">
    <property type="entry name" value="YutG/PgpA"/>
</dbReference>
<feature type="domain" description="YutG/PgpA" evidence="3">
    <location>
        <begin position="57"/>
        <end position="191"/>
    </location>
</feature>
<dbReference type="GO" id="GO:0006629">
    <property type="term" value="P:lipid metabolic process"/>
    <property type="evidence" value="ECO:0007669"/>
    <property type="project" value="InterPro"/>
</dbReference>
<dbReference type="GO" id="GO:0008962">
    <property type="term" value="F:phosphatidylglycerophosphatase activity"/>
    <property type="evidence" value="ECO:0007669"/>
    <property type="project" value="InterPro"/>
</dbReference>
<dbReference type="SUPFAM" id="SSF101307">
    <property type="entry name" value="YutG-like"/>
    <property type="match status" value="1"/>
</dbReference>
<feature type="transmembrane region" description="Helical" evidence="2">
    <location>
        <begin position="172"/>
        <end position="193"/>
    </location>
</feature>
<evidence type="ECO:0000256" key="2">
    <source>
        <dbReference type="SAM" id="Phobius"/>
    </source>
</evidence>
<feature type="compositionally biased region" description="Basic residues" evidence="1">
    <location>
        <begin position="12"/>
        <end position="30"/>
    </location>
</feature>
<feature type="transmembrane region" description="Helical" evidence="2">
    <location>
        <begin position="92"/>
        <end position="109"/>
    </location>
</feature>
<dbReference type="Pfam" id="PF04608">
    <property type="entry name" value="PgpA"/>
    <property type="match status" value="1"/>
</dbReference>
<sequence length="203" mass="20837">MQGGDRAPGRRAAGRRGRGAGGIRRRRRASVARGASRSSRRRAGVGAAGVRALLQALATLGPVGYFPVAPASAASAVVVLIGWFIPPSSLPVALALIAAGAAVAVWASGEAEKTLGHDAKSIVADEVVGQSLALLLVPRAPIGFAAAFVLFRLFDVWKPLGVRGLQRLPGGYGVVADDVGAGLIACAAFHAGWWGMRRMGWLS</sequence>
<comment type="caution">
    <text evidence="4">The sequence shown here is derived from an EMBL/GenBank/DDBJ whole genome shotgun (WGS) entry which is preliminary data.</text>
</comment>
<proteinExistence type="predicted"/>
<keyword evidence="2" id="KW-1133">Transmembrane helix</keyword>
<evidence type="ECO:0000259" key="3">
    <source>
        <dbReference type="Pfam" id="PF04608"/>
    </source>
</evidence>
<gene>
    <name evidence="4" type="ORF">E6K73_03135</name>
</gene>
<dbReference type="InterPro" id="IPR026037">
    <property type="entry name" value="PgpA"/>
</dbReference>
<keyword evidence="2" id="KW-0812">Transmembrane</keyword>
<feature type="region of interest" description="Disordered" evidence="1">
    <location>
        <begin position="1"/>
        <end position="42"/>
    </location>
</feature>
<feature type="transmembrane region" description="Helical" evidence="2">
    <location>
        <begin position="129"/>
        <end position="151"/>
    </location>
</feature>
<accession>A0A538SLQ0</accession>
<reference evidence="4 5" key="1">
    <citation type="journal article" date="2019" name="Nat. Microbiol.">
        <title>Mediterranean grassland soil C-N compound turnover is dependent on rainfall and depth, and is mediated by genomically divergent microorganisms.</title>
        <authorList>
            <person name="Diamond S."/>
            <person name="Andeer P.F."/>
            <person name="Li Z."/>
            <person name="Crits-Christoph A."/>
            <person name="Burstein D."/>
            <person name="Anantharaman K."/>
            <person name="Lane K.R."/>
            <person name="Thomas B.C."/>
            <person name="Pan C."/>
            <person name="Northen T.R."/>
            <person name="Banfield J.F."/>
        </authorList>
    </citation>
    <scope>NUCLEOTIDE SEQUENCE [LARGE SCALE GENOMIC DNA]</scope>
    <source>
        <strain evidence="4">WS_3</strain>
    </source>
</reference>
<feature type="transmembrane region" description="Helical" evidence="2">
    <location>
        <begin position="66"/>
        <end position="85"/>
    </location>
</feature>
<protein>
    <submittedName>
        <fullName evidence="4">Phosphatidylglycerophosphatase A</fullName>
    </submittedName>
</protein>
<name>A0A538SLQ0_UNCEI</name>
<dbReference type="Proteomes" id="UP000320184">
    <property type="component" value="Unassembled WGS sequence"/>
</dbReference>
<organism evidence="4 5">
    <name type="scientific">Eiseniibacteriota bacterium</name>
    <dbReference type="NCBI Taxonomy" id="2212470"/>
    <lineage>
        <taxon>Bacteria</taxon>
        <taxon>Candidatus Eiseniibacteriota</taxon>
    </lineage>
</organism>
<evidence type="ECO:0000313" key="5">
    <source>
        <dbReference type="Proteomes" id="UP000320184"/>
    </source>
</evidence>
<dbReference type="InterPro" id="IPR036681">
    <property type="entry name" value="PgpA-like_sf"/>
</dbReference>
<keyword evidence="2" id="KW-0472">Membrane</keyword>
<dbReference type="AlphaFoldDB" id="A0A538SLQ0"/>
<dbReference type="EMBL" id="VBOT01000037">
    <property type="protein sequence ID" value="TMQ52304.1"/>
    <property type="molecule type" value="Genomic_DNA"/>
</dbReference>
<evidence type="ECO:0000256" key="1">
    <source>
        <dbReference type="SAM" id="MobiDB-lite"/>
    </source>
</evidence>
<evidence type="ECO:0000313" key="4">
    <source>
        <dbReference type="EMBL" id="TMQ52304.1"/>
    </source>
</evidence>
<dbReference type="PANTHER" id="PTHR36305">
    <property type="entry name" value="PHOSPHATIDYLGLYCEROPHOSPHATASE A"/>
    <property type="match status" value="1"/>
</dbReference>
<dbReference type="CDD" id="cd06971">
    <property type="entry name" value="PgpA"/>
    <property type="match status" value="1"/>
</dbReference>